<dbReference type="Pfam" id="PF10107">
    <property type="entry name" value="Endonuc_Holl"/>
    <property type="match status" value="1"/>
</dbReference>
<sequence length="117" mass="14036">MSLQWQAIIVLVILLVFMFLLWRRAKSQLNDVSFSKSSLSSKYGKMTEQFMPFLKNYPYDPQNFRFLGTPIDGVQFENDKIILIEFKTANSQLTERQRQIAELIWQKRIEFEEHRIE</sequence>
<evidence type="ECO:0000259" key="2">
    <source>
        <dbReference type="Pfam" id="PF10107"/>
    </source>
</evidence>
<keyword evidence="1" id="KW-0812">Transmembrane</keyword>
<dbReference type="EMBL" id="LBVS01000003">
    <property type="protein sequence ID" value="KKQ90854.1"/>
    <property type="molecule type" value="Genomic_DNA"/>
</dbReference>
<gene>
    <name evidence="3" type="ORF">UT15_C0003G0029</name>
</gene>
<feature type="domain" description="Holliday junction resolvase-related" evidence="2">
    <location>
        <begin position="36"/>
        <end position="115"/>
    </location>
</feature>
<comment type="caution">
    <text evidence="3">The sequence shown here is derived from an EMBL/GenBank/DDBJ whole genome shotgun (WGS) entry which is preliminary data.</text>
</comment>
<evidence type="ECO:0000313" key="3">
    <source>
        <dbReference type="EMBL" id="KKQ90854.1"/>
    </source>
</evidence>
<feature type="transmembrane region" description="Helical" evidence="1">
    <location>
        <begin position="6"/>
        <end position="22"/>
    </location>
</feature>
<dbReference type="AlphaFoldDB" id="A0A0G0NYD4"/>
<accession>A0A0G0NYD4</accession>
<name>A0A0G0NYD4_9BACT</name>
<dbReference type="InterPro" id="IPR019287">
    <property type="entry name" value="Hday_junct_resolvase-rel_dom"/>
</dbReference>
<proteinExistence type="predicted"/>
<evidence type="ECO:0000256" key="1">
    <source>
        <dbReference type="SAM" id="Phobius"/>
    </source>
</evidence>
<organism evidence="3 4">
    <name type="scientific">Berkelbacteria bacterium GW2011_GWA1_39_10</name>
    <dbReference type="NCBI Taxonomy" id="1618332"/>
    <lineage>
        <taxon>Bacteria</taxon>
        <taxon>Candidatus Berkelbacteria</taxon>
    </lineage>
</organism>
<keyword evidence="1" id="KW-0472">Membrane</keyword>
<dbReference type="Proteomes" id="UP000033862">
    <property type="component" value="Unassembled WGS sequence"/>
</dbReference>
<reference evidence="3 4" key="1">
    <citation type="journal article" date="2015" name="Nature">
        <title>rRNA introns, odd ribosomes, and small enigmatic genomes across a large radiation of phyla.</title>
        <authorList>
            <person name="Brown C.T."/>
            <person name="Hug L.A."/>
            <person name="Thomas B.C."/>
            <person name="Sharon I."/>
            <person name="Castelle C.J."/>
            <person name="Singh A."/>
            <person name="Wilkins M.J."/>
            <person name="Williams K.H."/>
            <person name="Banfield J.F."/>
        </authorList>
    </citation>
    <scope>NUCLEOTIDE SEQUENCE [LARGE SCALE GENOMIC DNA]</scope>
</reference>
<protein>
    <submittedName>
        <fullName evidence="3">Holliday junction resolvase-like protein</fullName>
    </submittedName>
</protein>
<keyword evidence="1" id="KW-1133">Transmembrane helix</keyword>
<evidence type="ECO:0000313" key="4">
    <source>
        <dbReference type="Proteomes" id="UP000033862"/>
    </source>
</evidence>